<keyword evidence="1" id="KW-0812">Transmembrane</keyword>
<dbReference type="Proteomes" id="UP000228700">
    <property type="component" value="Unassembled WGS sequence"/>
</dbReference>
<keyword evidence="1" id="KW-1133">Transmembrane helix</keyword>
<dbReference type="SUPFAM" id="SSF49464">
    <property type="entry name" value="Carboxypeptidase regulatory domain-like"/>
    <property type="match status" value="1"/>
</dbReference>
<dbReference type="AlphaFoldDB" id="A0A2M8LBY4"/>
<sequence>MRFISYTRGSTLLDTLIGVSLMLLVFVGITAVFRLSVDVVINNKARAGALALSQERVEFIRSLSYDDVGVVGGIPPGDIEQEESLSLNGVSYTRKTLVRYVDDPKDGEGIADENGITADSKEVKVTVMWDVKNGTRSTSLTTRVSPTGVEQAIPGGTLSIYVVDANVQPVSGALVSIVNENVSPSVSVSVLTNSYGEATFIGAPEGVGYEIVVTKVGQSTARTYSADSENTSPSPGHLTVVNGATTASTFAIDLLSNKTVYTYQAPKEITWTDPFDDDDLLASSTDTVVASGHLRLTGPGNQNKPGFAESIAITSTRLKEWKELSWVDEEPEGTEVRYSILYDSGGGVFDPVPDTDLPGNETGFTTAPVDLSGLAISTYNLLRIHSTLSSSVVNETPRVDTYSLSYIEERELLPNIVFTMRGNKTIGVDGLENSIYKYDEDVSSGAAGIFSDGSIEWDTYTITIDGLTTGYDISESCETQPVFIAPSDNKTVSLVLSPHTANSLLVDVKNVSGDMLEDAEVRLYRGAYDTTQETSSCGQSFFGGLSQGTVLDGDAYSIDVTLPGYEPFTSVDDVDASGASRFSVVLEVI</sequence>
<accession>A0A2M8LBY4</accession>
<dbReference type="InterPro" id="IPR008969">
    <property type="entry name" value="CarboxyPept-like_regulatory"/>
</dbReference>
<evidence type="ECO:0000256" key="1">
    <source>
        <dbReference type="SAM" id="Phobius"/>
    </source>
</evidence>
<proteinExistence type="predicted"/>
<reference evidence="3" key="1">
    <citation type="submission" date="2017-09" db="EMBL/GenBank/DDBJ databases">
        <title>Depth-based differentiation of microbial function through sediment-hosted aquifers and enrichment of novel symbionts in the deep terrestrial subsurface.</title>
        <authorList>
            <person name="Probst A.J."/>
            <person name="Ladd B."/>
            <person name="Jarett J.K."/>
            <person name="Geller-Mcgrath D.E."/>
            <person name="Sieber C.M.K."/>
            <person name="Emerson J.B."/>
            <person name="Anantharaman K."/>
            <person name="Thomas B.C."/>
            <person name="Malmstrom R."/>
            <person name="Stieglmeier M."/>
            <person name="Klingl A."/>
            <person name="Woyke T."/>
            <person name="Ryan C.M."/>
            <person name="Banfield J.F."/>
        </authorList>
    </citation>
    <scope>NUCLEOTIDE SEQUENCE [LARGE SCALE GENOMIC DNA]</scope>
</reference>
<evidence type="ECO:0000313" key="3">
    <source>
        <dbReference type="Proteomes" id="UP000228700"/>
    </source>
</evidence>
<gene>
    <name evidence="2" type="ORF">COV01_02580</name>
</gene>
<organism evidence="2 3">
    <name type="scientific">Candidatus Taylorbacteria bacterium CG10_big_fil_rev_8_21_14_0_10_41_48</name>
    <dbReference type="NCBI Taxonomy" id="1975024"/>
    <lineage>
        <taxon>Bacteria</taxon>
        <taxon>Candidatus Tayloriibacteriota</taxon>
    </lineage>
</organism>
<keyword evidence="1" id="KW-0472">Membrane</keyword>
<evidence type="ECO:0000313" key="2">
    <source>
        <dbReference type="EMBL" id="PJE74148.1"/>
    </source>
</evidence>
<dbReference type="EMBL" id="PFEQ01000011">
    <property type="protein sequence ID" value="PJE74148.1"/>
    <property type="molecule type" value="Genomic_DNA"/>
</dbReference>
<comment type="caution">
    <text evidence="2">The sequence shown here is derived from an EMBL/GenBank/DDBJ whole genome shotgun (WGS) entry which is preliminary data.</text>
</comment>
<protein>
    <submittedName>
        <fullName evidence="2">Uncharacterized protein</fullName>
    </submittedName>
</protein>
<name>A0A2M8LBY4_9BACT</name>
<feature type="transmembrane region" description="Helical" evidence="1">
    <location>
        <begin position="12"/>
        <end position="33"/>
    </location>
</feature>